<evidence type="ECO:0008006" key="3">
    <source>
        <dbReference type="Google" id="ProtNLM"/>
    </source>
</evidence>
<protein>
    <recommendedName>
        <fullName evidence="3">MmcQ/YjbR family DNA-binding protein</fullName>
    </recommendedName>
</protein>
<dbReference type="RefSeq" id="WP_131755591.1">
    <property type="nucleotide sequence ID" value="NZ_CAACUY010000006.1"/>
</dbReference>
<sequence length="159" mass="17511">MAVVKDQAPYLCDLVPESAFRLVTGLSFPVNAKWDGPHKKDGLCLAFAAGREAPLGVTWSYDDGEKILRLQHEKWRDQNAHRLPAALGDGLAVVIPTAGGIARPNYVVALFKCGGRRPWISIDFAPVVRGRDAVRDMVDFMRIAERRFGELHKCTPGAT</sequence>
<keyword evidence="2" id="KW-1185">Reference proteome</keyword>
<proteinExistence type="predicted"/>
<gene>
    <name evidence="1" type="ORF">ACFQZM_13095</name>
</gene>
<accession>A0ABW2XLV8</accession>
<dbReference type="Proteomes" id="UP001597063">
    <property type="component" value="Unassembled WGS sequence"/>
</dbReference>
<comment type="caution">
    <text evidence="1">The sequence shown here is derived from an EMBL/GenBank/DDBJ whole genome shotgun (WGS) entry which is preliminary data.</text>
</comment>
<dbReference type="EMBL" id="JBHTGP010000006">
    <property type="protein sequence ID" value="MFD0685440.1"/>
    <property type="molecule type" value="Genomic_DNA"/>
</dbReference>
<name>A0ABW2XLV8_9ACTN</name>
<evidence type="ECO:0000313" key="1">
    <source>
        <dbReference type="EMBL" id="MFD0685440.1"/>
    </source>
</evidence>
<organism evidence="1 2">
    <name type="scientific">Actinomadura fibrosa</name>
    <dbReference type="NCBI Taxonomy" id="111802"/>
    <lineage>
        <taxon>Bacteria</taxon>
        <taxon>Bacillati</taxon>
        <taxon>Actinomycetota</taxon>
        <taxon>Actinomycetes</taxon>
        <taxon>Streptosporangiales</taxon>
        <taxon>Thermomonosporaceae</taxon>
        <taxon>Actinomadura</taxon>
    </lineage>
</organism>
<reference evidence="2" key="1">
    <citation type="journal article" date="2019" name="Int. J. Syst. Evol. Microbiol.">
        <title>The Global Catalogue of Microorganisms (GCM) 10K type strain sequencing project: providing services to taxonomists for standard genome sequencing and annotation.</title>
        <authorList>
            <consortium name="The Broad Institute Genomics Platform"/>
            <consortium name="The Broad Institute Genome Sequencing Center for Infectious Disease"/>
            <person name="Wu L."/>
            <person name="Ma J."/>
        </authorList>
    </citation>
    <scope>NUCLEOTIDE SEQUENCE [LARGE SCALE GENOMIC DNA]</scope>
    <source>
        <strain evidence="2">JCM 9371</strain>
    </source>
</reference>
<evidence type="ECO:0000313" key="2">
    <source>
        <dbReference type="Proteomes" id="UP001597063"/>
    </source>
</evidence>